<keyword evidence="2" id="KW-1185">Reference proteome</keyword>
<evidence type="ECO:0000313" key="2">
    <source>
        <dbReference type="Proteomes" id="UP000306808"/>
    </source>
</evidence>
<proteinExistence type="predicted"/>
<organism evidence="1 2">
    <name type="scientific">Sphingobacterium olei</name>
    <dbReference type="NCBI Taxonomy" id="2571155"/>
    <lineage>
        <taxon>Bacteria</taxon>
        <taxon>Pseudomonadati</taxon>
        <taxon>Bacteroidota</taxon>
        <taxon>Sphingobacteriia</taxon>
        <taxon>Sphingobacteriales</taxon>
        <taxon>Sphingobacteriaceae</taxon>
        <taxon>Sphingobacterium</taxon>
    </lineage>
</organism>
<accession>A0A4U0P8P9</accession>
<name>A0A4U0P8P9_9SPHI</name>
<dbReference type="OrthoDB" id="9809781at2"/>
<sequence length="282" mass="32380">MKLCLNLLIIFDILLKIAQPDTELYAQAATHYIKDIPMLASDAKTGTEIANELQLLSAIDREKRITAYILEGNFPDFMRQLVRIDVSVNKADGKSIKSSYFTMPDYLMVGTDVDFIRLPMTPNTAQFIADSLGFFLSTSKICDDIYHAAEIKLEPMPLTADRESFYTFLEHNRIIEDQRQERKGLIAGIKKDVISSSRLFASLNRVALYGWHQLDEKPIQPIYVGHADSYVDYSHGIRLIYQYLYVDGKKMHYKDVATDSELCNILSNDLDCRYYRYPILSD</sequence>
<dbReference type="RefSeq" id="WP_136899728.1">
    <property type="nucleotide sequence ID" value="NZ_SUME01000001.1"/>
</dbReference>
<evidence type="ECO:0000313" key="1">
    <source>
        <dbReference type="EMBL" id="TJZ63182.1"/>
    </source>
</evidence>
<dbReference type="AlphaFoldDB" id="A0A4U0P8P9"/>
<protein>
    <submittedName>
        <fullName evidence="1">Uncharacterized protein</fullName>
    </submittedName>
</protein>
<comment type="caution">
    <text evidence="1">The sequence shown here is derived from an EMBL/GenBank/DDBJ whole genome shotgun (WGS) entry which is preliminary data.</text>
</comment>
<reference evidence="1 2" key="1">
    <citation type="submission" date="2019-04" db="EMBL/GenBank/DDBJ databases">
        <title>Sphingobacterium olei sp. nov., isolated from oil-contaminated soil.</title>
        <authorList>
            <person name="Liu B."/>
        </authorList>
    </citation>
    <scope>NUCLEOTIDE SEQUENCE [LARGE SCALE GENOMIC DNA]</scope>
    <source>
        <strain evidence="1 2">HAL-9</strain>
    </source>
</reference>
<dbReference type="EMBL" id="SUME01000001">
    <property type="protein sequence ID" value="TJZ63182.1"/>
    <property type="molecule type" value="Genomic_DNA"/>
</dbReference>
<dbReference type="Proteomes" id="UP000306808">
    <property type="component" value="Unassembled WGS sequence"/>
</dbReference>
<gene>
    <name evidence="1" type="ORF">FAZ15_02500</name>
</gene>